<evidence type="ECO:0000313" key="3">
    <source>
        <dbReference type="EMBL" id="BCD87735.1"/>
    </source>
</evidence>
<feature type="signal peptide" evidence="1">
    <location>
        <begin position="1"/>
        <end position="21"/>
    </location>
</feature>
<feature type="domain" description="Oxidoreductase molybdopterin-binding" evidence="2">
    <location>
        <begin position="36"/>
        <end position="177"/>
    </location>
</feature>
<feature type="chain" id="PRO_5046413226" description="Oxidoreductase molybdopterin-binding domain-containing protein" evidence="1">
    <location>
        <begin position="22"/>
        <end position="180"/>
    </location>
</feature>
<reference evidence="3" key="1">
    <citation type="submission" date="2020-05" db="EMBL/GenBank/DDBJ databases">
        <title>Complete genome sequence of Pseudomonas sp. Sm006.</title>
        <authorList>
            <person name="Takeuchi K."/>
            <person name="Someya N."/>
        </authorList>
    </citation>
    <scope>NUCLEOTIDE SEQUENCE</scope>
    <source>
        <strain evidence="3">Sm006</strain>
    </source>
</reference>
<name>A0ABN6BXA5_9PSED</name>
<dbReference type="InterPro" id="IPR036374">
    <property type="entry name" value="OxRdtase_Mopterin-bd_sf"/>
</dbReference>
<evidence type="ECO:0000256" key="1">
    <source>
        <dbReference type="SAM" id="SignalP"/>
    </source>
</evidence>
<dbReference type="RefSeq" id="WP_265168098.1">
    <property type="nucleotide sequence ID" value="NZ_AP023081.1"/>
</dbReference>
<keyword evidence="1" id="KW-0732">Signal</keyword>
<keyword evidence="4" id="KW-1185">Reference proteome</keyword>
<dbReference type="Gene3D" id="3.90.420.10">
    <property type="entry name" value="Oxidoreductase, molybdopterin-binding domain"/>
    <property type="match status" value="1"/>
</dbReference>
<organism evidence="3 4">
    <name type="scientific">Pseudomonas solani</name>
    <dbReference type="NCBI Taxonomy" id="2731552"/>
    <lineage>
        <taxon>Bacteria</taxon>
        <taxon>Pseudomonadati</taxon>
        <taxon>Pseudomonadota</taxon>
        <taxon>Gammaproteobacteria</taxon>
        <taxon>Pseudomonadales</taxon>
        <taxon>Pseudomonadaceae</taxon>
        <taxon>Pseudomonas</taxon>
    </lineage>
</organism>
<evidence type="ECO:0000313" key="4">
    <source>
        <dbReference type="Proteomes" id="UP001064896"/>
    </source>
</evidence>
<sequence length="180" mass="19811">MDLRLNLRIALLALLSPVLHAAEFVPDDPSTYVTETLEMTGEVQNPLRFTIDDLKRLPSYDYKAVAAACGGDVANAEYKDYRGVLLRELVQKAALAGDDPKGWKRAYVIAHASDAYIALFSWNELLNTQIGDGVLVVYAQHGEALPPESGRIALVSGCDRHAGPRHVKWLKSIELKTVPQ</sequence>
<proteinExistence type="predicted"/>
<dbReference type="InterPro" id="IPR000572">
    <property type="entry name" value="OxRdtase_Mopterin-bd_dom"/>
</dbReference>
<dbReference type="SUPFAM" id="SSF56524">
    <property type="entry name" value="Oxidoreductase molybdopterin-binding domain"/>
    <property type="match status" value="1"/>
</dbReference>
<protein>
    <recommendedName>
        <fullName evidence="2">Oxidoreductase molybdopterin-binding domain-containing protein</fullName>
    </recommendedName>
</protein>
<dbReference type="Pfam" id="PF00174">
    <property type="entry name" value="Oxidored_molyb"/>
    <property type="match status" value="1"/>
</dbReference>
<accession>A0ABN6BXA5</accession>
<dbReference type="Proteomes" id="UP001064896">
    <property type="component" value="Chromosome"/>
</dbReference>
<dbReference type="EMBL" id="AP023081">
    <property type="protein sequence ID" value="BCD87735.1"/>
    <property type="molecule type" value="Genomic_DNA"/>
</dbReference>
<gene>
    <name evidence="3" type="ORF">PSm6_41420</name>
</gene>
<evidence type="ECO:0000259" key="2">
    <source>
        <dbReference type="Pfam" id="PF00174"/>
    </source>
</evidence>